<feature type="region of interest" description="Disordered" evidence="2">
    <location>
        <begin position="1"/>
        <end position="23"/>
    </location>
</feature>
<evidence type="ECO:0000259" key="3">
    <source>
        <dbReference type="Pfam" id="PF24883"/>
    </source>
</evidence>
<dbReference type="PANTHER" id="PTHR10039">
    <property type="entry name" value="AMELOGENIN"/>
    <property type="match status" value="1"/>
</dbReference>
<dbReference type="InParanoid" id="A0A409WEP3"/>
<comment type="caution">
    <text evidence="4">The sequence shown here is derived from an EMBL/GenBank/DDBJ whole genome shotgun (WGS) entry which is preliminary data.</text>
</comment>
<evidence type="ECO:0000256" key="2">
    <source>
        <dbReference type="SAM" id="MobiDB-lite"/>
    </source>
</evidence>
<organism evidence="4 5">
    <name type="scientific">Panaeolus cyanescens</name>
    <dbReference type="NCBI Taxonomy" id="181874"/>
    <lineage>
        <taxon>Eukaryota</taxon>
        <taxon>Fungi</taxon>
        <taxon>Dikarya</taxon>
        <taxon>Basidiomycota</taxon>
        <taxon>Agaricomycotina</taxon>
        <taxon>Agaricomycetes</taxon>
        <taxon>Agaricomycetidae</taxon>
        <taxon>Agaricales</taxon>
        <taxon>Agaricineae</taxon>
        <taxon>Galeropsidaceae</taxon>
        <taxon>Panaeolus</taxon>
    </lineage>
</organism>
<evidence type="ECO:0000313" key="5">
    <source>
        <dbReference type="Proteomes" id="UP000284842"/>
    </source>
</evidence>
<dbReference type="EMBL" id="NHTK01005508">
    <property type="protein sequence ID" value="PPQ76984.1"/>
    <property type="molecule type" value="Genomic_DNA"/>
</dbReference>
<dbReference type="Proteomes" id="UP000284842">
    <property type="component" value="Unassembled WGS sequence"/>
</dbReference>
<evidence type="ECO:0000256" key="1">
    <source>
        <dbReference type="ARBA" id="ARBA00022737"/>
    </source>
</evidence>
<dbReference type="OrthoDB" id="5967843at2759"/>
<dbReference type="SUPFAM" id="SSF52540">
    <property type="entry name" value="P-loop containing nucleoside triphosphate hydrolases"/>
    <property type="match status" value="1"/>
</dbReference>
<dbReference type="InterPro" id="IPR056884">
    <property type="entry name" value="NPHP3-like_N"/>
</dbReference>
<sequence>MADPIPTNDGLPPASAVIPPMPSQTPNKVIVKGNIVQHVTHIEKSSSAAQDAFKSLHDQICVAAYENSDEHDEMKCFPGTRTSLLQLLEEWTVIPANERRPMVWLDGPMGAGKTAVARSIAERVSRREKLLGIFIFRRGEPYRNNASRFITTLSYQIALSIPLARPYIEQQIIHDPSIFQQSLSRQLQALVINPLQNIRTHHPDLDPITLPNVLIVDGLDECGGDIQGDQRKKEMQIAVLDLLHRLVQRSDILPFAILVHSRPERQIKNWFTIDQHRHITYRATLAASYDSDRDIELFVKHSFLMILACHPSRYSLPPNWPLDTSPKKLNPHEHPTATWPVVEEIVRKSSGHFIYASIVMKYVASPYHEPNKRLNDILSSGNAGGNSSDSPVTILDALFHQILEAAGDRYNTMQILCYNSISTTFRNRSVGSDGTVYGYFGSALDPYIFDILGISQQEFDTWMAHMAPLLERERCYAYSHFLRFHHTSFSEFLNSKERAKHWTIDPWLCLRFIVRFASKALK</sequence>
<evidence type="ECO:0000313" key="4">
    <source>
        <dbReference type="EMBL" id="PPQ76984.1"/>
    </source>
</evidence>
<accession>A0A409WEP3</accession>
<dbReference type="CDD" id="cd02019">
    <property type="entry name" value="NK"/>
    <property type="match status" value="1"/>
</dbReference>
<feature type="domain" description="Nephrocystin 3-like N-terminal" evidence="3">
    <location>
        <begin position="91"/>
        <end position="262"/>
    </location>
</feature>
<dbReference type="AlphaFoldDB" id="A0A409WEP3"/>
<dbReference type="Gene3D" id="3.40.50.300">
    <property type="entry name" value="P-loop containing nucleotide triphosphate hydrolases"/>
    <property type="match status" value="1"/>
</dbReference>
<dbReference type="InterPro" id="IPR027417">
    <property type="entry name" value="P-loop_NTPase"/>
</dbReference>
<keyword evidence="5" id="KW-1185">Reference proteome</keyword>
<protein>
    <recommendedName>
        <fullName evidence="3">Nephrocystin 3-like N-terminal domain-containing protein</fullName>
    </recommendedName>
</protein>
<keyword evidence="1" id="KW-0677">Repeat</keyword>
<name>A0A409WEP3_9AGAR</name>
<reference evidence="4 5" key="1">
    <citation type="journal article" date="2018" name="Evol. Lett.">
        <title>Horizontal gene cluster transfer increased hallucinogenic mushroom diversity.</title>
        <authorList>
            <person name="Reynolds H.T."/>
            <person name="Vijayakumar V."/>
            <person name="Gluck-Thaler E."/>
            <person name="Korotkin H.B."/>
            <person name="Matheny P.B."/>
            <person name="Slot J.C."/>
        </authorList>
    </citation>
    <scope>NUCLEOTIDE SEQUENCE [LARGE SCALE GENOMIC DNA]</scope>
    <source>
        <strain evidence="4 5">2629</strain>
    </source>
</reference>
<proteinExistence type="predicted"/>
<gene>
    <name evidence="4" type="ORF">CVT24_009479</name>
</gene>
<dbReference type="Pfam" id="PF24883">
    <property type="entry name" value="NPHP3_N"/>
    <property type="match status" value="1"/>
</dbReference>